<feature type="region of interest" description="Disordered" evidence="4">
    <location>
        <begin position="157"/>
        <end position="193"/>
    </location>
</feature>
<dbReference type="AlphaFoldDB" id="A0AA35TNF7"/>
<evidence type="ECO:0000256" key="1">
    <source>
        <dbReference type="ARBA" id="ARBA00009019"/>
    </source>
</evidence>
<comment type="similarity">
    <text evidence="1">Belongs to the CDR2 family.</text>
</comment>
<feature type="compositionally biased region" description="Polar residues" evidence="4">
    <location>
        <begin position="157"/>
        <end position="166"/>
    </location>
</feature>
<keyword evidence="6" id="KW-1185">Reference proteome</keyword>
<evidence type="ECO:0000256" key="4">
    <source>
        <dbReference type="SAM" id="MobiDB-lite"/>
    </source>
</evidence>
<protein>
    <submittedName>
        <fullName evidence="5">Uncharacterized protein</fullName>
    </submittedName>
</protein>
<comment type="caution">
    <text evidence="5">The sequence shown here is derived from an EMBL/GenBank/DDBJ whole genome shotgun (WGS) entry which is preliminary data.</text>
</comment>
<sequence length="260" mass="29328">MSELKMYNHLSGSNNRRDSLEQDLAERLSRETPRTSSDELQLAALLGKTLLEKNAELEQKLLKLQDFAEDSATEKQTLMRQLTEAKDSLQFSNKTCEQLESRAEEIEKANTSLAKLCESQQTQLEQKTAALQDLEEKLESVQRKVQQMKEHSECQTACRSCSNGNSGRKKTASRCGETSDDTVDSPTAPQGGEELRKAVEELTERLQTASYQRKKYEKGLREVLSENQSLSRQLERAESDLGELQARLRDLRGSHGATES</sequence>
<dbReference type="EMBL" id="CASHTH010003941">
    <property type="protein sequence ID" value="CAI8051500.1"/>
    <property type="molecule type" value="Genomic_DNA"/>
</dbReference>
<evidence type="ECO:0000313" key="6">
    <source>
        <dbReference type="Proteomes" id="UP001174909"/>
    </source>
</evidence>
<dbReference type="Proteomes" id="UP001174909">
    <property type="component" value="Unassembled WGS sequence"/>
</dbReference>
<dbReference type="PANTHER" id="PTHR19232:SF7">
    <property type="entry name" value="CENTROCORTIN, ISOFORM A"/>
    <property type="match status" value="1"/>
</dbReference>
<reference evidence="5" key="1">
    <citation type="submission" date="2023-03" db="EMBL/GenBank/DDBJ databases">
        <authorList>
            <person name="Steffen K."/>
            <person name="Cardenas P."/>
        </authorList>
    </citation>
    <scope>NUCLEOTIDE SEQUENCE</scope>
</reference>
<organism evidence="5 6">
    <name type="scientific">Geodia barretti</name>
    <name type="common">Barrett's horny sponge</name>
    <dbReference type="NCBI Taxonomy" id="519541"/>
    <lineage>
        <taxon>Eukaryota</taxon>
        <taxon>Metazoa</taxon>
        <taxon>Porifera</taxon>
        <taxon>Demospongiae</taxon>
        <taxon>Heteroscleromorpha</taxon>
        <taxon>Tetractinellida</taxon>
        <taxon>Astrophorina</taxon>
        <taxon>Geodiidae</taxon>
        <taxon>Geodia</taxon>
    </lineage>
</organism>
<accession>A0AA35TNF7</accession>
<feature type="region of interest" description="Disordered" evidence="4">
    <location>
        <begin position="1"/>
        <end position="38"/>
    </location>
</feature>
<proteinExistence type="inferred from homology"/>
<feature type="compositionally biased region" description="Basic and acidic residues" evidence="4">
    <location>
        <begin position="15"/>
        <end position="37"/>
    </location>
</feature>
<gene>
    <name evidence="5" type="ORF">GBAR_LOCUS28193</name>
</gene>
<dbReference type="PANTHER" id="PTHR19232">
    <property type="entry name" value="CENTROCORTIN FAMILY MEMBER"/>
    <property type="match status" value="1"/>
</dbReference>
<evidence type="ECO:0000256" key="3">
    <source>
        <dbReference type="SAM" id="Coils"/>
    </source>
</evidence>
<evidence type="ECO:0000313" key="5">
    <source>
        <dbReference type="EMBL" id="CAI8051500.1"/>
    </source>
</evidence>
<feature type="coiled-coil region" evidence="3">
    <location>
        <begin position="82"/>
        <end position="151"/>
    </location>
</feature>
<keyword evidence="2 3" id="KW-0175">Coiled coil</keyword>
<dbReference type="InterPro" id="IPR026079">
    <property type="entry name" value="CDR2"/>
</dbReference>
<name>A0AA35TNF7_GEOBA</name>
<evidence type="ECO:0000256" key="2">
    <source>
        <dbReference type="ARBA" id="ARBA00023054"/>
    </source>
</evidence>